<keyword evidence="2" id="KW-1185">Reference proteome</keyword>
<protein>
    <submittedName>
        <fullName evidence="1">Uncharacterized protein</fullName>
    </submittedName>
</protein>
<name>A0ABM9XX06_YERBE</name>
<organism evidence="1 2">
    <name type="scientific">Yersinia bercovieri ATCC 43970</name>
    <dbReference type="NCBI Taxonomy" id="349968"/>
    <lineage>
        <taxon>Bacteria</taxon>
        <taxon>Pseudomonadati</taxon>
        <taxon>Pseudomonadota</taxon>
        <taxon>Gammaproteobacteria</taxon>
        <taxon>Enterobacterales</taxon>
        <taxon>Yersiniaceae</taxon>
        <taxon>Yersinia</taxon>
    </lineage>
</organism>
<evidence type="ECO:0000313" key="1">
    <source>
        <dbReference type="EMBL" id="EEQ05820.1"/>
    </source>
</evidence>
<dbReference type="EMBL" id="AALC02000042">
    <property type="protein sequence ID" value="EEQ05820.1"/>
    <property type="molecule type" value="Genomic_DNA"/>
</dbReference>
<dbReference type="RefSeq" id="WP_005276909.1">
    <property type="nucleotide sequence ID" value="NZ_AALC02000042.1"/>
</dbReference>
<gene>
    <name evidence="1" type="ORF">yberc0001_36050</name>
</gene>
<proteinExistence type="predicted"/>
<accession>A0ABM9XX06</accession>
<evidence type="ECO:0000313" key="2">
    <source>
        <dbReference type="Proteomes" id="UP000010319"/>
    </source>
</evidence>
<reference evidence="1" key="1">
    <citation type="submission" date="2008-12" db="EMBL/GenBank/DDBJ databases">
        <title>Annotation of the Yersinia bercovieri ATCC 43970 genome.</title>
        <authorList>
            <person name="Read T.D."/>
            <person name="Akmal A."/>
            <person name="Bishop-Lilly K."/>
            <person name="Chen P.E."/>
            <person name="Cook C."/>
            <person name="Kiley M.P."/>
            <person name="Lentz S."/>
            <person name="Mateczun A."/>
            <person name="Nagarajan N."/>
            <person name="Nolan N."/>
            <person name="Osborne B.I."/>
            <person name="Pop M."/>
            <person name="Sozhamannan S."/>
            <person name="Stewart A.C."/>
            <person name="Sulakvelidze A."/>
            <person name="Thomason B."/>
            <person name="Willner K."/>
            <person name="Zwick M.E."/>
        </authorList>
    </citation>
    <scope>NUCLEOTIDE SEQUENCE [LARGE SCALE GENOMIC DNA]</scope>
    <source>
        <strain evidence="1">ATCC 43970</strain>
    </source>
</reference>
<sequence length="73" mass="8301">MKIFEKNKLSTNEIKNLLSDGFEKINIEIEAKDENEAIGELIKQTDENSKSNNEFNKDIKVSSVSSVIESLIR</sequence>
<dbReference type="Proteomes" id="UP000010319">
    <property type="component" value="Unassembled WGS sequence"/>
</dbReference>
<comment type="caution">
    <text evidence="1">The sequence shown here is derived from an EMBL/GenBank/DDBJ whole genome shotgun (WGS) entry which is preliminary data.</text>
</comment>